<comment type="caution">
    <text evidence="1">The sequence shown here is derived from an EMBL/GenBank/DDBJ whole genome shotgun (WGS) entry which is preliminary data.</text>
</comment>
<keyword evidence="2" id="KW-1185">Reference proteome</keyword>
<sequence length="149" mass="17757">MDLRTSSDHQAVFVQLETELNLRKRSQAENQKKEYQDNLNKELKRKLSKNIEKENVQRDILDYKLLENKTLDKLWDIIKNSIKKSAANTLPQKKKTHFRKLRKNKEKEISVQEVEELEQFIELLKNCWGLEVVEVVKQDYSTVSDNLEI</sequence>
<accession>A0ABN7USD2</accession>
<name>A0ABN7USD2_GIGMA</name>
<dbReference type="Proteomes" id="UP000789901">
    <property type="component" value="Unassembled WGS sequence"/>
</dbReference>
<dbReference type="EMBL" id="CAJVQB010005587">
    <property type="protein sequence ID" value="CAG8665385.1"/>
    <property type="molecule type" value="Genomic_DNA"/>
</dbReference>
<reference evidence="1 2" key="1">
    <citation type="submission" date="2021-06" db="EMBL/GenBank/DDBJ databases">
        <authorList>
            <person name="Kallberg Y."/>
            <person name="Tangrot J."/>
            <person name="Rosling A."/>
        </authorList>
    </citation>
    <scope>NUCLEOTIDE SEQUENCE [LARGE SCALE GENOMIC DNA]</scope>
    <source>
        <strain evidence="1 2">120-4 pot B 10/14</strain>
    </source>
</reference>
<evidence type="ECO:0000313" key="2">
    <source>
        <dbReference type="Proteomes" id="UP000789901"/>
    </source>
</evidence>
<proteinExistence type="predicted"/>
<feature type="non-terminal residue" evidence="1">
    <location>
        <position position="149"/>
    </location>
</feature>
<protein>
    <submittedName>
        <fullName evidence="1">7372_t:CDS:1</fullName>
    </submittedName>
</protein>
<gene>
    <name evidence="1" type="ORF">GMARGA_LOCUS10117</name>
</gene>
<organism evidence="1 2">
    <name type="scientific">Gigaspora margarita</name>
    <dbReference type="NCBI Taxonomy" id="4874"/>
    <lineage>
        <taxon>Eukaryota</taxon>
        <taxon>Fungi</taxon>
        <taxon>Fungi incertae sedis</taxon>
        <taxon>Mucoromycota</taxon>
        <taxon>Glomeromycotina</taxon>
        <taxon>Glomeromycetes</taxon>
        <taxon>Diversisporales</taxon>
        <taxon>Gigasporaceae</taxon>
        <taxon>Gigaspora</taxon>
    </lineage>
</organism>
<evidence type="ECO:0000313" key="1">
    <source>
        <dbReference type="EMBL" id="CAG8665385.1"/>
    </source>
</evidence>